<dbReference type="Proteomes" id="UP000035213">
    <property type="component" value="Chromosome"/>
</dbReference>
<evidence type="ECO:0000313" key="2">
    <source>
        <dbReference type="Proteomes" id="UP000035213"/>
    </source>
</evidence>
<dbReference type="RefSeq" id="WP_053327378.1">
    <property type="nucleotide sequence ID" value="NZ_CP009928.1"/>
</dbReference>
<dbReference type="KEGG" id="cgn:OK18_05605"/>
<dbReference type="EMBL" id="CP009928">
    <property type="protein sequence ID" value="AKK72183.1"/>
    <property type="molecule type" value="Genomic_DNA"/>
</dbReference>
<name>A0A0G3M2F6_CHRGL</name>
<evidence type="ECO:0000313" key="1">
    <source>
        <dbReference type="EMBL" id="AKK72183.1"/>
    </source>
</evidence>
<proteinExistence type="predicted"/>
<accession>A0A0G3M2F6</accession>
<organism evidence="1 2">
    <name type="scientific">Chryseobacterium gallinarum</name>
    <dbReference type="NCBI Taxonomy" id="1324352"/>
    <lineage>
        <taxon>Bacteria</taxon>
        <taxon>Pseudomonadati</taxon>
        <taxon>Bacteroidota</taxon>
        <taxon>Flavobacteriia</taxon>
        <taxon>Flavobacteriales</taxon>
        <taxon>Weeksellaceae</taxon>
        <taxon>Chryseobacterium group</taxon>
        <taxon>Chryseobacterium</taxon>
    </lineage>
</organism>
<sequence>MKKGKFLLVMPDYSDFPKLFLENLEKEGFDPYLITDKVSKFKYKGAESVKNFFVKNILRNKEYKQGLIKKHFLDELNKNLSDIPEELDYILVIRPDNFPVPFIKNLKNKTRKLIAYQWDGIEKFPEVKNYFSLFDTFFCFEKIESQLNIKPITNFYFDHLPPAEKEYNTEMPKLYFVGLYWKSREEKIDRFIDEVSGFPIELSIFIQYFKEPEKKNSRIQYIQDRISFRENLEKVKDADILLDFVDPLHNGLSIRFFEGMYYRKKVITDNIMVKNYDFYHPDNIFVVENNNYKNIEQFLKTPYFELPTEIVKKYSFSNWLKEVIKG</sequence>
<dbReference type="STRING" id="1324352.OK18_05605"/>
<protein>
    <submittedName>
        <fullName evidence="1">Uncharacterized protein</fullName>
    </submittedName>
</protein>
<dbReference type="AlphaFoldDB" id="A0A0G3M2F6"/>
<dbReference type="OrthoDB" id="3251881at2"/>
<dbReference type="PATRIC" id="fig|1324352.5.peg.1190"/>
<gene>
    <name evidence="1" type="ORF">OK18_05605</name>
</gene>
<reference evidence="1 2" key="1">
    <citation type="submission" date="2014-11" db="EMBL/GenBank/DDBJ databases">
        <authorList>
            <person name="Park G.-S."/>
            <person name="Hong S.-J."/>
            <person name="Jung B.K."/>
            <person name="Khan A.R."/>
            <person name="Kwak Y."/>
            <person name="Shin J.-H."/>
        </authorList>
    </citation>
    <scope>NUCLEOTIDE SEQUENCE [LARGE SCALE GENOMIC DNA]</scope>
    <source>
        <strain evidence="1 2">DSM 27622</strain>
    </source>
</reference>